<evidence type="ECO:0000313" key="10">
    <source>
        <dbReference type="EMBL" id="MBM3275850.1"/>
    </source>
</evidence>
<feature type="transmembrane region" description="Helical" evidence="7">
    <location>
        <begin position="276"/>
        <end position="307"/>
    </location>
</feature>
<evidence type="ECO:0000256" key="3">
    <source>
        <dbReference type="ARBA" id="ARBA00022692"/>
    </source>
</evidence>
<dbReference type="Pfam" id="PF12704">
    <property type="entry name" value="MacB_PCD"/>
    <property type="match status" value="1"/>
</dbReference>
<evidence type="ECO:0000313" key="11">
    <source>
        <dbReference type="Proteomes" id="UP000703893"/>
    </source>
</evidence>
<evidence type="ECO:0000259" key="9">
    <source>
        <dbReference type="Pfam" id="PF12704"/>
    </source>
</evidence>
<dbReference type="AlphaFoldDB" id="A0A937X826"/>
<dbReference type="PANTHER" id="PTHR30572">
    <property type="entry name" value="MEMBRANE COMPONENT OF TRANSPORTER-RELATED"/>
    <property type="match status" value="1"/>
</dbReference>
<keyword evidence="4 7" id="KW-1133">Transmembrane helix</keyword>
<reference evidence="10 11" key="1">
    <citation type="submission" date="2019-03" db="EMBL/GenBank/DDBJ databases">
        <title>Lake Tanganyika Metagenome-Assembled Genomes (MAGs).</title>
        <authorList>
            <person name="Tran P."/>
        </authorList>
    </citation>
    <scope>NUCLEOTIDE SEQUENCE [LARGE SCALE GENOMIC DNA]</scope>
    <source>
        <strain evidence="10">K_DeepCast_65m_m2_236</strain>
    </source>
</reference>
<dbReference type="EMBL" id="VGJX01000748">
    <property type="protein sequence ID" value="MBM3275850.1"/>
    <property type="molecule type" value="Genomic_DNA"/>
</dbReference>
<dbReference type="InterPro" id="IPR025857">
    <property type="entry name" value="MacB_PCD"/>
</dbReference>
<evidence type="ECO:0000256" key="6">
    <source>
        <dbReference type="ARBA" id="ARBA00038076"/>
    </source>
</evidence>
<sequence length="410" mass="44604">MIREYVRLALKTLRTYRLRSTLTVVAITIAVTAIILLVSLAQSGLATLARGIEEVGGTRFIMLWEDSAKKAARKLGNYQRGLRYDDAMALKERIPSIERISGMVVLSRGWDSGFTVRRPGKPPRPSDMLAADEQFLPSFALSVVKGRNITRDDVAARQQVCIVAKDLADKLYPGEEAVGQEIVIGNDRYRIVGRLDLVRKGGMNFGWDWNDVVVVPFSVPRPDGRISMVAMTSNNPGRNQDLIDRANAILLERHNGVDDFQFLDFGGMLKGFYATFYAMILVVGLIAGMSLVIGGVGIMNIMLVAVAERRREIGLRKAVGASADAVMAQFLVESVVLALFGALIGSAVGLGLAELASAVGPRINRDWVGVVSYPAVFLAVVASAGTGLFFGWYPAREAARLDPILCLRSD</sequence>
<dbReference type="InterPro" id="IPR050250">
    <property type="entry name" value="Macrolide_Exporter_MacB"/>
</dbReference>
<name>A0A937X826_9BACT</name>
<dbReference type="PANTHER" id="PTHR30572:SF4">
    <property type="entry name" value="ABC TRANSPORTER PERMEASE YTRF"/>
    <property type="match status" value="1"/>
</dbReference>
<evidence type="ECO:0000256" key="1">
    <source>
        <dbReference type="ARBA" id="ARBA00004651"/>
    </source>
</evidence>
<accession>A0A937X826</accession>
<organism evidence="10 11">
    <name type="scientific">Candidatus Tanganyikabacteria bacterium</name>
    <dbReference type="NCBI Taxonomy" id="2961651"/>
    <lineage>
        <taxon>Bacteria</taxon>
        <taxon>Bacillati</taxon>
        <taxon>Candidatus Sericytochromatia</taxon>
        <taxon>Candidatus Tanganyikabacteria</taxon>
    </lineage>
</organism>
<keyword evidence="3 7" id="KW-0812">Transmembrane</keyword>
<keyword evidence="2" id="KW-1003">Cell membrane</keyword>
<dbReference type="GO" id="GO:0005886">
    <property type="term" value="C:plasma membrane"/>
    <property type="evidence" value="ECO:0007669"/>
    <property type="project" value="UniProtKB-SubCell"/>
</dbReference>
<protein>
    <submittedName>
        <fullName evidence="10">ABC transporter permease</fullName>
    </submittedName>
</protein>
<dbReference type="Proteomes" id="UP000703893">
    <property type="component" value="Unassembled WGS sequence"/>
</dbReference>
<comment type="similarity">
    <text evidence="6">Belongs to the ABC-4 integral membrane protein family.</text>
</comment>
<evidence type="ECO:0000259" key="8">
    <source>
        <dbReference type="Pfam" id="PF02687"/>
    </source>
</evidence>
<evidence type="ECO:0000256" key="2">
    <source>
        <dbReference type="ARBA" id="ARBA00022475"/>
    </source>
</evidence>
<feature type="transmembrane region" description="Helical" evidence="7">
    <location>
        <begin position="21"/>
        <end position="41"/>
    </location>
</feature>
<dbReference type="Pfam" id="PF02687">
    <property type="entry name" value="FtsX"/>
    <property type="match status" value="1"/>
</dbReference>
<gene>
    <name evidence="10" type="ORF">FJZ00_11900</name>
</gene>
<feature type="domain" description="ABC3 transporter permease C-terminal" evidence="8">
    <location>
        <begin position="285"/>
        <end position="403"/>
    </location>
</feature>
<feature type="domain" description="MacB-like periplasmic core" evidence="9">
    <location>
        <begin position="20"/>
        <end position="222"/>
    </location>
</feature>
<dbReference type="GO" id="GO:0022857">
    <property type="term" value="F:transmembrane transporter activity"/>
    <property type="evidence" value="ECO:0007669"/>
    <property type="project" value="TreeGrafter"/>
</dbReference>
<evidence type="ECO:0000256" key="5">
    <source>
        <dbReference type="ARBA" id="ARBA00023136"/>
    </source>
</evidence>
<feature type="transmembrane region" description="Helical" evidence="7">
    <location>
        <begin position="328"/>
        <end position="353"/>
    </location>
</feature>
<comment type="subcellular location">
    <subcellularLocation>
        <location evidence="1">Cell membrane</location>
        <topology evidence="1">Multi-pass membrane protein</topology>
    </subcellularLocation>
</comment>
<keyword evidence="5 7" id="KW-0472">Membrane</keyword>
<feature type="transmembrane region" description="Helical" evidence="7">
    <location>
        <begin position="373"/>
        <end position="393"/>
    </location>
</feature>
<dbReference type="InterPro" id="IPR003838">
    <property type="entry name" value="ABC3_permease_C"/>
</dbReference>
<comment type="caution">
    <text evidence="10">The sequence shown here is derived from an EMBL/GenBank/DDBJ whole genome shotgun (WGS) entry which is preliminary data.</text>
</comment>
<evidence type="ECO:0000256" key="4">
    <source>
        <dbReference type="ARBA" id="ARBA00022989"/>
    </source>
</evidence>
<evidence type="ECO:0000256" key="7">
    <source>
        <dbReference type="SAM" id="Phobius"/>
    </source>
</evidence>
<proteinExistence type="inferred from homology"/>